<evidence type="ECO:0000313" key="1">
    <source>
        <dbReference type="EMBL" id="CAG8843126.1"/>
    </source>
</evidence>
<name>A0ABN7WXI6_GIGMA</name>
<keyword evidence="2" id="KW-1185">Reference proteome</keyword>
<dbReference type="Proteomes" id="UP000789901">
    <property type="component" value="Unassembled WGS sequence"/>
</dbReference>
<evidence type="ECO:0000313" key="2">
    <source>
        <dbReference type="Proteomes" id="UP000789901"/>
    </source>
</evidence>
<reference evidence="1 2" key="1">
    <citation type="submission" date="2021-06" db="EMBL/GenBank/DDBJ databases">
        <authorList>
            <person name="Kallberg Y."/>
            <person name="Tangrot J."/>
            <person name="Rosling A."/>
        </authorList>
    </citation>
    <scope>NUCLEOTIDE SEQUENCE [LARGE SCALE GENOMIC DNA]</scope>
    <source>
        <strain evidence="1 2">120-4 pot B 10/14</strain>
    </source>
</reference>
<sequence length="266" mass="31794">MNNKKKYKNYKIKHALITVINCKRCSEVFKYTETKVKDDPFCKRYDQNHVHCRYSCEKCCKRFQCNDLKCKNCTENGFECERTMIKTREQFDKINELGVQCFYGKFERGEKTGRFYEQCYIQLSSWMSFKKIKKIHENNSLNIKNNFYGSFQSATDMKNYSLKNYTRCMVHRNCRCDYFDLNAHCNICDDSCKEFHELLIVHDSFGNQLDSEKVGLFIFGNKNFDPNIGSKTKTDKNLEKIFDEAVDDIFNKKSELIEIFYRKKKL</sequence>
<dbReference type="EMBL" id="CAJVQB010071332">
    <property type="protein sequence ID" value="CAG8843126.1"/>
    <property type="molecule type" value="Genomic_DNA"/>
</dbReference>
<feature type="non-terminal residue" evidence="1">
    <location>
        <position position="266"/>
    </location>
</feature>
<accession>A0ABN7WXI6</accession>
<comment type="caution">
    <text evidence="1">The sequence shown here is derived from an EMBL/GenBank/DDBJ whole genome shotgun (WGS) entry which is preliminary data.</text>
</comment>
<organism evidence="1 2">
    <name type="scientific">Gigaspora margarita</name>
    <dbReference type="NCBI Taxonomy" id="4874"/>
    <lineage>
        <taxon>Eukaryota</taxon>
        <taxon>Fungi</taxon>
        <taxon>Fungi incertae sedis</taxon>
        <taxon>Mucoromycota</taxon>
        <taxon>Glomeromycotina</taxon>
        <taxon>Glomeromycetes</taxon>
        <taxon>Diversisporales</taxon>
        <taxon>Gigasporaceae</taxon>
        <taxon>Gigaspora</taxon>
    </lineage>
</organism>
<gene>
    <name evidence="1" type="ORF">GMARGA_LOCUS36370</name>
</gene>
<protein>
    <submittedName>
        <fullName evidence="1">45755_t:CDS:1</fullName>
    </submittedName>
</protein>
<proteinExistence type="predicted"/>